<dbReference type="PANTHER" id="PTHR13887:SF41">
    <property type="entry name" value="THIOREDOXIN SUPERFAMILY PROTEIN"/>
    <property type="match status" value="1"/>
</dbReference>
<keyword evidence="4" id="KW-1185">Reference proteome</keyword>
<protein>
    <submittedName>
        <fullName evidence="3">DsbA family oxidoreductase</fullName>
    </submittedName>
</protein>
<sequence>MRIEVWSDFVCPFCYIGKRRLEQSLEQLSAEQPIDIVYKSFELDPQAIKNTGQTIHEKLAAKYGKSLDEAKEMTANMTQQAEEVGLDFQFDQMISTNTFDAHRLAKFAETKGFGKEVAERFFHAVFTEAKDVGDHTTLVELASEIGLDKEEIRKVLASEEYSKEVRTEEAEAQEIGVQGVPFFVVNRKYAISGAQPTEVFVQSLQKVLDEEKSTPAFESLSPEDNGASCTDDNCDVPEK</sequence>
<evidence type="ECO:0000259" key="2">
    <source>
        <dbReference type="Pfam" id="PF01323"/>
    </source>
</evidence>
<dbReference type="InterPro" id="IPR001853">
    <property type="entry name" value="DSBA-like_thioredoxin_dom"/>
</dbReference>
<proteinExistence type="predicted"/>
<comment type="caution">
    <text evidence="3">The sequence shown here is derived from an EMBL/GenBank/DDBJ whole genome shotgun (WGS) entry which is preliminary data.</text>
</comment>
<organism evidence="3 4">
    <name type="scientific">Halobacillus seohaensis</name>
    <dbReference type="NCBI Taxonomy" id="447421"/>
    <lineage>
        <taxon>Bacteria</taxon>
        <taxon>Bacillati</taxon>
        <taxon>Bacillota</taxon>
        <taxon>Bacilli</taxon>
        <taxon>Bacillales</taxon>
        <taxon>Bacillaceae</taxon>
        <taxon>Halobacillus</taxon>
    </lineage>
</organism>
<feature type="region of interest" description="Disordered" evidence="1">
    <location>
        <begin position="212"/>
        <end position="239"/>
    </location>
</feature>
<dbReference type="RefSeq" id="WP_204708945.1">
    <property type="nucleotide sequence ID" value="NZ_JBHSZV010000022.1"/>
</dbReference>
<evidence type="ECO:0000256" key="1">
    <source>
        <dbReference type="SAM" id="MobiDB-lite"/>
    </source>
</evidence>
<dbReference type="Pfam" id="PF01323">
    <property type="entry name" value="DSBA"/>
    <property type="match status" value="1"/>
</dbReference>
<dbReference type="InterPro" id="IPR036249">
    <property type="entry name" value="Thioredoxin-like_sf"/>
</dbReference>
<feature type="domain" description="DSBA-like thioredoxin" evidence="2">
    <location>
        <begin position="3"/>
        <end position="205"/>
    </location>
</feature>
<evidence type="ECO:0000313" key="3">
    <source>
        <dbReference type="EMBL" id="MFC7062046.1"/>
    </source>
</evidence>
<dbReference type="Gene3D" id="3.40.30.10">
    <property type="entry name" value="Glutaredoxin"/>
    <property type="match status" value="1"/>
</dbReference>
<reference evidence="4" key="1">
    <citation type="journal article" date="2019" name="Int. J. Syst. Evol. Microbiol.">
        <title>The Global Catalogue of Microorganisms (GCM) 10K type strain sequencing project: providing services to taxonomists for standard genome sequencing and annotation.</title>
        <authorList>
            <consortium name="The Broad Institute Genomics Platform"/>
            <consortium name="The Broad Institute Genome Sequencing Center for Infectious Disease"/>
            <person name="Wu L."/>
            <person name="Ma J."/>
        </authorList>
    </citation>
    <scope>NUCLEOTIDE SEQUENCE [LARGE SCALE GENOMIC DNA]</scope>
    <source>
        <strain evidence="4">CGMCC 4.1621</strain>
    </source>
</reference>
<dbReference type="SUPFAM" id="SSF52833">
    <property type="entry name" value="Thioredoxin-like"/>
    <property type="match status" value="1"/>
</dbReference>
<dbReference type="EMBL" id="JBHSZV010000022">
    <property type="protein sequence ID" value="MFC7062046.1"/>
    <property type="molecule type" value="Genomic_DNA"/>
</dbReference>
<gene>
    <name evidence="3" type="ORF">ACFQIC_09255</name>
</gene>
<accession>A0ABW2EKQ5</accession>
<dbReference type="PANTHER" id="PTHR13887">
    <property type="entry name" value="GLUTATHIONE S-TRANSFERASE KAPPA"/>
    <property type="match status" value="1"/>
</dbReference>
<dbReference type="CDD" id="cd03024">
    <property type="entry name" value="DsbA_FrnE"/>
    <property type="match status" value="1"/>
</dbReference>
<evidence type="ECO:0000313" key="4">
    <source>
        <dbReference type="Proteomes" id="UP001596410"/>
    </source>
</evidence>
<dbReference type="Proteomes" id="UP001596410">
    <property type="component" value="Unassembled WGS sequence"/>
</dbReference>
<name>A0ABW2EKQ5_9BACI</name>